<name>A0A7T8QWX7_CALRO</name>
<dbReference type="Proteomes" id="UP000595437">
    <property type="component" value="Chromosome 2"/>
</dbReference>
<reference evidence="2" key="1">
    <citation type="submission" date="2021-01" db="EMBL/GenBank/DDBJ databases">
        <title>Caligus Genome Assembly.</title>
        <authorList>
            <person name="Gallardo-Escarate C."/>
        </authorList>
    </citation>
    <scope>NUCLEOTIDE SEQUENCE [LARGE SCALE GENOMIC DNA]</scope>
</reference>
<sequence>MSVNHYMEILDTWQDAETCCHTRACIRPPLDLGQYHLLHNILENLSIGLYILMDFP</sequence>
<keyword evidence="2" id="KW-1185">Reference proteome</keyword>
<organism evidence="1 2">
    <name type="scientific">Caligus rogercresseyi</name>
    <name type="common">Sea louse</name>
    <dbReference type="NCBI Taxonomy" id="217165"/>
    <lineage>
        <taxon>Eukaryota</taxon>
        <taxon>Metazoa</taxon>
        <taxon>Ecdysozoa</taxon>
        <taxon>Arthropoda</taxon>
        <taxon>Crustacea</taxon>
        <taxon>Multicrustacea</taxon>
        <taxon>Hexanauplia</taxon>
        <taxon>Copepoda</taxon>
        <taxon>Siphonostomatoida</taxon>
        <taxon>Caligidae</taxon>
        <taxon>Caligus</taxon>
    </lineage>
</organism>
<evidence type="ECO:0000313" key="2">
    <source>
        <dbReference type="Proteomes" id="UP000595437"/>
    </source>
</evidence>
<accession>A0A7T8QWX7</accession>
<gene>
    <name evidence="1" type="ORF">FKW44_003185</name>
</gene>
<dbReference type="AlphaFoldDB" id="A0A7T8QWX7"/>
<dbReference type="EMBL" id="CP045891">
    <property type="protein sequence ID" value="QQP58008.1"/>
    <property type="molecule type" value="Genomic_DNA"/>
</dbReference>
<protein>
    <submittedName>
        <fullName evidence="1">Uncharacterized protein</fullName>
    </submittedName>
</protein>
<evidence type="ECO:0000313" key="1">
    <source>
        <dbReference type="EMBL" id="QQP58008.1"/>
    </source>
</evidence>
<proteinExistence type="predicted"/>